<dbReference type="Proteomes" id="UP001183410">
    <property type="component" value="Unassembled WGS sequence"/>
</dbReference>
<protein>
    <submittedName>
        <fullName evidence="1">Protein kinase family protein</fullName>
    </submittedName>
</protein>
<evidence type="ECO:0000313" key="2">
    <source>
        <dbReference type="Proteomes" id="UP001183410"/>
    </source>
</evidence>
<keyword evidence="1" id="KW-0808">Transferase</keyword>
<dbReference type="EMBL" id="JAVREO010000001">
    <property type="protein sequence ID" value="MDT0265053.1"/>
    <property type="molecule type" value="Genomic_DNA"/>
</dbReference>
<dbReference type="RefSeq" id="WP_311663922.1">
    <property type="nucleotide sequence ID" value="NZ_JAVREO010000001.1"/>
</dbReference>
<proteinExistence type="predicted"/>
<dbReference type="InterPro" id="IPR011009">
    <property type="entry name" value="Kinase-like_dom_sf"/>
</dbReference>
<reference evidence="2" key="1">
    <citation type="submission" date="2023-07" db="EMBL/GenBank/DDBJ databases">
        <title>30 novel species of actinomycetes from the DSMZ collection.</title>
        <authorList>
            <person name="Nouioui I."/>
        </authorList>
    </citation>
    <scope>NUCLEOTIDE SEQUENCE [LARGE SCALE GENOMIC DNA]</scope>
    <source>
        <strain evidence="2">DSM 44915</strain>
    </source>
</reference>
<gene>
    <name evidence="1" type="ORF">RM844_01985</name>
</gene>
<comment type="caution">
    <text evidence="1">The sequence shown here is derived from an EMBL/GenBank/DDBJ whole genome shotgun (WGS) entry which is preliminary data.</text>
</comment>
<sequence>MRQPADQRATRLARHRSIALELALTSDRRLGERVASAGPLGSGIGGRSAELLVGGVRVFVKRVPLTDLELRPEHLRSTANVFGLPTHYQYGIGSAGFGAWRELAAHQLTTDWVLGGDHPGFPLLHHWRVLPDTPPPGFADEFGGIDGAVAHWDGSPAVRRRLEAIGAASASLVLFLEHLPWTLADWLTERAGPDRGAGQVAAALTGGADFLRAQGFVHFDAHFRNVLTDGRLVCFADLGLALSRRFELSAPERAFLAAHLGYDRVYVVGHLLRHHLLDGVRDHAGYEAFLRGWLAGERPAGLPAAAVALLDRHAAALAGQAAFHRRLLTESRRTPYPAGEIDGAGPADA</sequence>
<dbReference type="GO" id="GO:0016301">
    <property type="term" value="F:kinase activity"/>
    <property type="evidence" value="ECO:0007669"/>
    <property type="project" value="UniProtKB-KW"/>
</dbReference>
<evidence type="ECO:0000313" key="1">
    <source>
        <dbReference type="EMBL" id="MDT0265053.1"/>
    </source>
</evidence>
<dbReference type="SUPFAM" id="SSF56112">
    <property type="entry name" value="Protein kinase-like (PK-like)"/>
    <property type="match status" value="1"/>
</dbReference>
<keyword evidence="1" id="KW-0418">Kinase</keyword>
<name>A0ABU2JJ90_9ACTN</name>
<accession>A0ABU2JJ90</accession>
<organism evidence="1 2">
    <name type="scientific">Streptomyces chisholmiae</name>
    <dbReference type="NCBI Taxonomy" id="3075540"/>
    <lineage>
        <taxon>Bacteria</taxon>
        <taxon>Bacillati</taxon>
        <taxon>Actinomycetota</taxon>
        <taxon>Actinomycetes</taxon>
        <taxon>Kitasatosporales</taxon>
        <taxon>Streptomycetaceae</taxon>
        <taxon>Streptomyces</taxon>
    </lineage>
</organism>
<keyword evidence="2" id="KW-1185">Reference proteome</keyword>